<dbReference type="GO" id="GO:0031016">
    <property type="term" value="P:pancreas development"/>
    <property type="evidence" value="ECO:0007669"/>
    <property type="project" value="UniProtKB-ARBA"/>
</dbReference>
<evidence type="ECO:0000259" key="8">
    <source>
        <dbReference type="PROSITE" id="PS51818"/>
    </source>
</evidence>
<dbReference type="SUPFAM" id="SSF46689">
    <property type="entry name" value="Homeodomain-like"/>
    <property type="match status" value="1"/>
</dbReference>
<name>A0A6P5CFV7_BOSIN</name>
<dbReference type="InterPro" id="IPR039350">
    <property type="entry name" value="Prospero_homeodomain"/>
</dbReference>
<evidence type="ECO:0000256" key="3">
    <source>
        <dbReference type="ARBA" id="ARBA00023125"/>
    </source>
</evidence>
<dbReference type="GO" id="GO:0000978">
    <property type="term" value="F:RNA polymerase II cis-regulatory region sequence-specific DNA binding"/>
    <property type="evidence" value="ECO:0007669"/>
    <property type="project" value="TreeGrafter"/>
</dbReference>
<protein>
    <submittedName>
        <fullName evidence="10">Prospero homeobox protein 2</fullName>
    </submittedName>
</protein>
<evidence type="ECO:0000256" key="1">
    <source>
        <dbReference type="ARBA" id="ARBA00004123"/>
    </source>
</evidence>
<keyword evidence="3 10" id="KW-0238">DNA-binding</keyword>
<dbReference type="InterPro" id="IPR037131">
    <property type="entry name" value="Homeo_prospero_dom_sf"/>
</dbReference>
<feature type="domain" description="Prospero" evidence="8">
    <location>
        <begin position="432"/>
        <end position="590"/>
    </location>
</feature>
<dbReference type="Proteomes" id="UP001652663">
    <property type="component" value="Chromosome 10"/>
</dbReference>
<feature type="region of interest" description="Disordered" evidence="7">
    <location>
        <begin position="1"/>
        <end position="54"/>
    </location>
</feature>
<dbReference type="GO" id="GO:0007417">
    <property type="term" value="P:central nervous system development"/>
    <property type="evidence" value="ECO:0007669"/>
    <property type="project" value="UniProtKB-ARBA"/>
</dbReference>
<dbReference type="OrthoDB" id="10038576at2759"/>
<dbReference type="GO" id="GO:0060836">
    <property type="term" value="P:lymphatic endothelial cell differentiation"/>
    <property type="evidence" value="ECO:0007669"/>
    <property type="project" value="UniProtKB-ARBA"/>
</dbReference>
<keyword evidence="9" id="KW-1185">Reference proteome</keyword>
<feature type="region of interest" description="Disordered" evidence="7">
    <location>
        <begin position="248"/>
        <end position="304"/>
    </location>
</feature>
<evidence type="ECO:0000256" key="6">
    <source>
        <dbReference type="ARBA" id="ARBA00023242"/>
    </source>
</evidence>
<accession>A0A6P5CFV7</accession>
<evidence type="ECO:0000256" key="4">
    <source>
        <dbReference type="ARBA" id="ARBA00023155"/>
    </source>
</evidence>
<dbReference type="GO" id="GO:0045165">
    <property type="term" value="P:cell fate commitment"/>
    <property type="evidence" value="ECO:0007669"/>
    <property type="project" value="UniProtKB-ARBA"/>
</dbReference>
<gene>
    <name evidence="10" type="primary">PROX2</name>
</gene>
<reference evidence="10" key="1">
    <citation type="submission" date="2025-08" db="UniProtKB">
        <authorList>
            <consortium name="RefSeq"/>
        </authorList>
    </citation>
    <scope>IDENTIFICATION</scope>
    <source>
        <tissue evidence="10">Blood</tissue>
    </source>
</reference>
<keyword evidence="5" id="KW-0804">Transcription</keyword>
<dbReference type="GO" id="GO:0070365">
    <property type="term" value="P:hepatocyte differentiation"/>
    <property type="evidence" value="ECO:0007669"/>
    <property type="project" value="UniProtKB-ARBA"/>
</dbReference>
<feature type="compositionally biased region" description="Low complexity" evidence="7">
    <location>
        <begin position="359"/>
        <end position="370"/>
    </location>
</feature>
<evidence type="ECO:0000313" key="9">
    <source>
        <dbReference type="Proteomes" id="UP001652663"/>
    </source>
</evidence>
<dbReference type="GO" id="GO:0060059">
    <property type="term" value="P:embryonic retina morphogenesis in camera-type eye"/>
    <property type="evidence" value="ECO:0007669"/>
    <property type="project" value="UniProtKB-ARBA"/>
</dbReference>
<dbReference type="CTD" id="283571"/>
<feature type="region of interest" description="Disordered" evidence="7">
    <location>
        <begin position="73"/>
        <end position="130"/>
    </location>
</feature>
<keyword evidence="6" id="KW-0539">Nucleus</keyword>
<feature type="region of interest" description="Disordered" evidence="7">
    <location>
        <begin position="351"/>
        <end position="372"/>
    </location>
</feature>
<evidence type="ECO:0000313" key="10">
    <source>
        <dbReference type="RefSeq" id="XP_019824801.2"/>
    </source>
</evidence>
<feature type="region of interest" description="Disordered" evidence="7">
    <location>
        <begin position="153"/>
        <end position="192"/>
    </location>
</feature>
<evidence type="ECO:0000256" key="5">
    <source>
        <dbReference type="ARBA" id="ARBA00023163"/>
    </source>
</evidence>
<keyword evidence="2" id="KW-0805">Transcription regulation</keyword>
<dbReference type="GO" id="GO:0000981">
    <property type="term" value="F:DNA-binding transcription factor activity, RNA polymerase II-specific"/>
    <property type="evidence" value="ECO:0007669"/>
    <property type="project" value="TreeGrafter"/>
</dbReference>
<dbReference type="InterPro" id="IPR023082">
    <property type="entry name" value="Homeo_prospero_dom"/>
</dbReference>
<dbReference type="PROSITE" id="PS51818">
    <property type="entry name" value="HOMEO_PROSPERO"/>
    <property type="match status" value="1"/>
</dbReference>
<dbReference type="GeneID" id="109565354"/>
<dbReference type="GO" id="GO:0048646">
    <property type="term" value="P:anatomical structure formation involved in morphogenesis"/>
    <property type="evidence" value="ECO:0007669"/>
    <property type="project" value="UniProtKB-ARBA"/>
</dbReference>
<dbReference type="GO" id="GO:0005634">
    <property type="term" value="C:nucleus"/>
    <property type="evidence" value="ECO:0007669"/>
    <property type="project" value="UniProtKB-SubCell"/>
</dbReference>
<organism evidence="9 10">
    <name type="scientific">Bos indicus</name>
    <name type="common">Zebu</name>
    <dbReference type="NCBI Taxonomy" id="9915"/>
    <lineage>
        <taxon>Eukaryota</taxon>
        <taxon>Metazoa</taxon>
        <taxon>Chordata</taxon>
        <taxon>Craniata</taxon>
        <taxon>Vertebrata</taxon>
        <taxon>Euteleostomi</taxon>
        <taxon>Mammalia</taxon>
        <taxon>Eutheria</taxon>
        <taxon>Laurasiatheria</taxon>
        <taxon>Artiodactyla</taxon>
        <taxon>Ruminantia</taxon>
        <taxon>Pecora</taxon>
        <taxon>Bovidae</taxon>
        <taxon>Bovinae</taxon>
        <taxon>Bos</taxon>
    </lineage>
</organism>
<dbReference type="Pfam" id="PF05044">
    <property type="entry name" value="HPD"/>
    <property type="match status" value="1"/>
</dbReference>
<sequence>MDPNSSLLLGPAQYPTEPCMEGGRSLSPREQSRCSPFAWSQVPSSSFSDPDCFGDEHIQAKRARVETIVQGMFLSPTSLGPGRAPTGDSPSRPEKAQGRKRKQSLPMQQDPLEAGPAGNRGGGRKGGPRVRGQLHLLRQQMRHLQQRILRAVEPRAAAQGPPTADQRNGSRSGPWGADSDHSQGSIRDLSRVEKHRVSEVQYLSEGPRFLPAGARALLESLKKELTGAISQAVDSVLQKVLVDPSGHLTQLGGRFQGPEPDGRSEPLPPEGSARKDPLPLAALPRRAQPPGEAPLGSLSLAKPLDSPRYPVSPRVIPKPYQAPPADCPLAVAPAHIQEEWILGQLLGHGPGGRWRGDLPQDPSAPSQPSSKMALRPWGAAKLRPLALGQQQCPWPFTSTCLERLPLVSPVKMEPGGRQAGMDALPFSAAHIQEGLNPGHLKKAKLMFFFTRYPSSSLLKAYFPDVQFNRCITSQMIKWFSNFREFYYIQMEKFARQAISDGVTNPKMLVILRDSELFRALNMHYNKGNDFEVPDCFLEIASLTLQEFFKAVSSGKDADPSWKKPIYKIISKLDSDIPEIFKSSSYPQELFRN</sequence>
<comment type="subcellular location">
    <subcellularLocation>
        <location evidence="1">Nucleus</location>
    </subcellularLocation>
</comment>
<dbReference type="PANTHER" id="PTHR12198">
    <property type="entry name" value="HOMEOBOX PROTEIN PROSPERO/PROX-1/CEH-26"/>
    <property type="match status" value="1"/>
</dbReference>
<dbReference type="RefSeq" id="XP_019824801.2">
    <property type="nucleotide sequence ID" value="XM_019969242.2"/>
</dbReference>
<evidence type="ECO:0000256" key="7">
    <source>
        <dbReference type="SAM" id="MobiDB-lite"/>
    </source>
</evidence>
<dbReference type="PANTHER" id="PTHR12198:SF5">
    <property type="entry name" value="PROSPERO HOMEOBOX PROTEIN 2"/>
    <property type="match status" value="1"/>
</dbReference>
<dbReference type="Gene3D" id="1.10.10.500">
    <property type="entry name" value="Homeo-prospero domain"/>
    <property type="match status" value="1"/>
</dbReference>
<dbReference type="InterPro" id="IPR009057">
    <property type="entry name" value="Homeodomain-like_sf"/>
</dbReference>
<evidence type="ECO:0000256" key="2">
    <source>
        <dbReference type="ARBA" id="ARBA00023015"/>
    </source>
</evidence>
<proteinExistence type="predicted"/>
<feature type="compositionally biased region" description="Low complexity" evidence="7">
    <location>
        <begin position="278"/>
        <end position="290"/>
    </location>
</feature>
<dbReference type="KEGG" id="biu:109565354"/>
<dbReference type="GO" id="GO:0070309">
    <property type="term" value="P:lens fiber cell morphogenesis"/>
    <property type="evidence" value="ECO:0007669"/>
    <property type="project" value="UniProtKB-ARBA"/>
</dbReference>
<dbReference type="GO" id="GO:0005737">
    <property type="term" value="C:cytoplasm"/>
    <property type="evidence" value="ECO:0007669"/>
    <property type="project" value="UniProtKB-ARBA"/>
</dbReference>
<dbReference type="GO" id="GO:0035295">
    <property type="term" value="P:tube development"/>
    <property type="evidence" value="ECO:0007669"/>
    <property type="project" value="UniProtKB-ARBA"/>
</dbReference>
<keyword evidence="4 10" id="KW-0371">Homeobox</keyword>
<dbReference type="AlphaFoldDB" id="A0A6P5CFV7"/>